<dbReference type="CDD" id="cd06445">
    <property type="entry name" value="ATase"/>
    <property type="match status" value="1"/>
</dbReference>
<dbReference type="Pfam" id="PF01035">
    <property type="entry name" value="DNA_binding_1"/>
    <property type="match status" value="1"/>
</dbReference>
<dbReference type="Gene3D" id="1.10.10.10">
    <property type="entry name" value="Winged helix-like DNA-binding domain superfamily/Winged helix DNA-binding domain"/>
    <property type="match status" value="1"/>
</dbReference>
<dbReference type="RefSeq" id="WP_112305939.1">
    <property type="nucleotide sequence ID" value="NZ_QMDV01000003.1"/>
</dbReference>
<accession>A0A364RDV1</accession>
<evidence type="ECO:0000256" key="1">
    <source>
        <dbReference type="ARBA" id="ARBA00001286"/>
    </source>
</evidence>
<comment type="miscellaneous">
    <text evidence="9">This enzyme catalyzes only one turnover and therefore is not strictly catalytic. According to one definition, an enzyme is a biocatalyst that acts repeatedly and over many reaction cycles.</text>
</comment>
<organism evidence="12 13">
    <name type="scientific">Pontibacter arcticus</name>
    <dbReference type="NCBI Taxonomy" id="2080288"/>
    <lineage>
        <taxon>Bacteria</taxon>
        <taxon>Pseudomonadati</taxon>
        <taxon>Bacteroidota</taxon>
        <taxon>Cytophagia</taxon>
        <taxon>Cytophagales</taxon>
        <taxon>Hymenobacteraceae</taxon>
        <taxon>Pontibacter</taxon>
    </lineage>
</organism>
<dbReference type="GO" id="GO:0006307">
    <property type="term" value="P:DNA alkylation repair"/>
    <property type="evidence" value="ECO:0007669"/>
    <property type="project" value="UniProtKB-UniRule"/>
</dbReference>
<feature type="domain" description="Methylated-DNA-[protein]-cysteine S-methyltransferase DNA binding" evidence="10">
    <location>
        <begin position="79"/>
        <end position="159"/>
    </location>
</feature>
<name>A0A364RDV1_9BACT</name>
<keyword evidence="5 9" id="KW-0808">Transferase</keyword>
<dbReference type="PROSITE" id="PS00374">
    <property type="entry name" value="MGMT"/>
    <property type="match status" value="1"/>
</dbReference>
<reference evidence="12 13" key="1">
    <citation type="submission" date="2018-06" db="EMBL/GenBank/DDBJ databases">
        <authorList>
            <person name="Liu Z.-W."/>
        </authorList>
    </citation>
    <scope>NUCLEOTIDE SEQUENCE [LARGE SCALE GENOMIC DNA]</scope>
    <source>
        <strain evidence="12 13">2b14</strain>
    </source>
</reference>
<evidence type="ECO:0000256" key="6">
    <source>
        <dbReference type="ARBA" id="ARBA00022763"/>
    </source>
</evidence>
<dbReference type="InterPro" id="IPR008332">
    <property type="entry name" value="MethylG_MeTrfase_N"/>
</dbReference>
<dbReference type="GO" id="GO:0005737">
    <property type="term" value="C:cytoplasm"/>
    <property type="evidence" value="ECO:0007669"/>
    <property type="project" value="UniProtKB-SubCell"/>
</dbReference>
<evidence type="ECO:0000259" key="11">
    <source>
        <dbReference type="Pfam" id="PF02870"/>
    </source>
</evidence>
<keyword evidence="13" id="KW-1185">Reference proteome</keyword>
<dbReference type="PANTHER" id="PTHR10815">
    <property type="entry name" value="METHYLATED-DNA--PROTEIN-CYSTEINE METHYLTRANSFERASE"/>
    <property type="match status" value="1"/>
</dbReference>
<dbReference type="Proteomes" id="UP000251692">
    <property type="component" value="Unassembled WGS sequence"/>
</dbReference>
<dbReference type="GO" id="GO:0003908">
    <property type="term" value="F:methylated-DNA-[protein]-cysteine S-methyltransferase activity"/>
    <property type="evidence" value="ECO:0007669"/>
    <property type="project" value="UniProtKB-UniRule"/>
</dbReference>
<dbReference type="EC" id="2.1.1.63" evidence="9"/>
<dbReference type="GO" id="GO:0032259">
    <property type="term" value="P:methylation"/>
    <property type="evidence" value="ECO:0007669"/>
    <property type="project" value="UniProtKB-KW"/>
</dbReference>
<dbReference type="InterPro" id="IPR014048">
    <property type="entry name" value="MethylDNA_cys_MeTrfase_DNA-bd"/>
</dbReference>
<dbReference type="SUPFAM" id="SSF53155">
    <property type="entry name" value="Methylated DNA-protein cysteine methyltransferase domain"/>
    <property type="match status" value="1"/>
</dbReference>
<dbReference type="AlphaFoldDB" id="A0A364RDV1"/>
<comment type="similarity">
    <text evidence="2 9">Belongs to the MGMT family.</text>
</comment>
<protein>
    <recommendedName>
        <fullName evidence="9">Methylated-DNA--protein-cysteine methyltransferase</fullName>
        <ecNumber evidence="9">2.1.1.63</ecNumber>
    </recommendedName>
    <alternativeName>
        <fullName evidence="9">6-O-methylguanine-DNA methyltransferase</fullName>
        <shortName evidence="9">MGMT</shortName>
    </alternativeName>
    <alternativeName>
        <fullName evidence="9">O-6-methylguanine-DNA-alkyltransferase</fullName>
    </alternativeName>
</protein>
<evidence type="ECO:0000256" key="5">
    <source>
        <dbReference type="ARBA" id="ARBA00022679"/>
    </source>
</evidence>
<dbReference type="InterPro" id="IPR001497">
    <property type="entry name" value="MethylDNA_cys_MeTrfase_AS"/>
</dbReference>
<evidence type="ECO:0000256" key="7">
    <source>
        <dbReference type="ARBA" id="ARBA00023204"/>
    </source>
</evidence>
<sequence length="169" mass="18723">MKEALYTAHYTSPIGLIEIKATDLGITSVLFVEESQPITEPTPETQLPESIKACQLQLNEYFTGGRRNFQLTLNPKGTSFQEQVWENLKTIPFGKTASYMDVARATSGEKAIRAVGGANGRNPICIIVPCHRVIGSDGSLTGYAGKVWRKEWLLRHEGILKPETQLSIF</sequence>
<dbReference type="InterPro" id="IPR036388">
    <property type="entry name" value="WH-like_DNA-bd_sf"/>
</dbReference>
<comment type="function">
    <text evidence="9">Involved in the cellular defense against the biological effects of O6-methylguanine (O6-MeG) and O4-methylthymine (O4-MeT) in DNA. Repairs the methylated nucleobase in DNA by stoichiometrically transferring the methyl group to a cysteine residue in the enzyme. This is a suicide reaction: the enzyme is irreversibly inactivated.</text>
</comment>
<comment type="caution">
    <text evidence="12">The sequence shown here is derived from an EMBL/GenBank/DDBJ whole genome shotgun (WGS) entry which is preliminary data.</text>
</comment>
<keyword evidence="7 9" id="KW-0234">DNA repair</keyword>
<feature type="domain" description="Methylguanine DNA methyltransferase ribonuclease-like" evidence="11">
    <location>
        <begin position="5"/>
        <end position="74"/>
    </location>
</feature>
<evidence type="ECO:0000313" key="13">
    <source>
        <dbReference type="Proteomes" id="UP000251692"/>
    </source>
</evidence>
<comment type="subcellular location">
    <subcellularLocation>
        <location evidence="9">Cytoplasm</location>
    </subcellularLocation>
</comment>
<evidence type="ECO:0000256" key="2">
    <source>
        <dbReference type="ARBA" id="ARBA00008711"/>
    </source>
</evidence>
<dbReference type="InterPro" id="IPR023546">
    <property type="entry name" value="MGMT"/>
</dbReference>
<evidence type="ECO:0000256" key="8">
    <source>
        <dbReference type="ARBA" id="ARBA00049348"/>
    </source>
</evidence>
<proteinExistence type="inferred from homology"/>
<gene>
    <name evidence="12" type="ORF">DP923_11200</name>
</gene>
<evidence type="ECO:0000256" key="9">
    <source>
        <dbReference type="HAMAP-Rule" id="MF_00772"/>
    </source>
</evidence>
<keyword evidence="3 9" id="KW-0963">Cytoplasm</keyword>
<dbReference type="FunFam" id="1.10.10.10:FF:000214">
    <property type="entry name" value="Methylated-DNA--protein-cysteine methyltransferase"/>
    <property type="match status" value="1"/>
</dbReference>
<dbReference type="SUPFAM" id="SSF46767">
    <property type="entry name" value="Methylated DNA-protein cysteine methyltransferase, C-terminal domain"/>
    <property type="match status" value="1"/>
</dbReference>
<evidence type="ECO:0000313" key="12">
    <source>
        <dbReference type="EMBL" id="RAU82346.1"/>
    </source>
</evidence>
<dbReference type="PANTHER" id="PTHR10815:SF13">
    <property type="entry name" value="METHYLATED-DNA--PROTEIN-CYSTEINE METHYLTRANSFERASE"/>
    <property type="match status" value="1"/>
</dbReference>
<reference evidence="12 13" key="2">
    <citation type="submission" date="2018-07" db="EMBL/GenBank/DDBJ databases">
        <title>Pontibacter sp. 2b14 genomic sequence and assembly.</title>
        <authorList>
            <person name="Du Z.-J."/>
        </authorList>
    </citation>
    <scope>NUCLEOTIDE SEQUENCE [LARGE SCALE GENOMIC DNA]</scope>
    <source>
        <strain evidence="12 13">2b14</strain>
    </source>
</reference>
<evidence type="ECO:0000259" key="10">
    <source>
        <dbReference type="Pfam" id="PF01035"/>
    </source>
</evidence>
<keyword evidence="4 9" id="KW-0489">Methyltransferase</keyword>
<dbReference type="Gene3D" id="3.30.160.70">
    <property type="entry name" value="Methylated DNA-protein cysteine methyltransferase domain"/>
    <property type="match status" value="1"/>
</dbReference>
<dbReference type="EMBL" id="QMDV01000003">
    <property type="protein sequence ID" value="RAU82346.1"/>
    <property type="molecule type" value="Genomic_DNA"/>
</dbReference>
<dbReference type="OrthoDB" id="9802228at2"/>
<feature type="active site" description="Nucleophile; methyl group acceptor" evidence="9">
    <location>
        <position position="130"/>
    </location>
</feature>
<comment type="catalytic activity">
    <reaction evidence="1 9">
        <text>a 4-O-methyl-thymidine in DNA + L-cysteinyl-[protein] = a thymidine in DNA + S-methyl-L-cysteinyl-[protein]</text>
        <dbReference type="Rhea" id="RHEA:53428"/>
        <dbReference type="Rhea" id="RHEA-COMP:10131"/>
        <dbReference type="Rhea" id="RHEA-COMP:10132"/>
        <dbReference type="Rhea" id="RHEA-COMP:13555"/>
        <dbReference type="Rhea" id="RHEA-COMP:13556"/>
        <dbReference type="ChEBI" id="CHEBI:29950"/>
        <dbReference type="ChEBI" id="CHEBI:82612"/>
        <dbReference type="ChEBI" id="CHEBI:137386"/>
        <dbReference type="ChEBI" id="CHEBI:137387"/>
        <dbReference type="EC" id="2.1.1.63"/>
    </reaction>
</comment>
<evidence type="ECO:0000256" key="3">
    <source>
        <dbReference type="ARBA" id="ARBA00022490"/>
    </source>
</evidence>
<dbReference type="NCBIfam" id="TIGR00589">
    <property type="entry name" value="ogt"/>
    <property type="match status" value="1"/>
</dbReference>
<dbReference type="Pfam" id="PF02870">
    <property type="entry name" value="Methyltransf_1N"/>
    <property type="match status" value="1"/>
</dbReference>
<evidence type="ECO:0000256" key="4">
    <source>
        <dbReference type="ARBA" id="ARBA00022603"/>
    </source>
</evidence>
<dbReference type="InterPro" id="IPR036217">
    <property type="entry name" value="MethylDNA_cys_MeTrfase_DNAb"/>
</dbReference>
<dbReference type="HAMAP" id="MF_00772">
    <property type="entry name" value="OGT"/>
    <property type="match status" value="1"/>
</dbReference>
<comment type="catalytic activity">
    <reaction evidence="8 9">
        <text>a 6-O-methyl-2'-deoxyguanosine in DNA + L-cysteinyl-[protein] = S-methyl-L-cysteinyl-[protein] + a 2'-deoxyguanosine in DNA</text>
        <dbReference type="Rhea" id="RHEA:24000"/>
        <dbReference type="Rhea" id="RHEA-COMP:10131"/>
        <dbReference type="Rhea" id="RHEA-COMP:10132"/>
        <dbReference type="Rhea" id="RHEA-COMP:11367"/>
        <dbReference type="Rhea" id="RHEA-COMP:11368"/>
        <dbReference type="ChEBI" id="CHEBI:29950"/>
        <dbReference type="ChEBI" id="CHEBI:82612"/>
        <dbReference type="ChEBI" id="CHEBI:85445"/>
        <dbReference type="ChEBI" id="CHEBI:85448"/>
        <dbReference type="EC" id="2.1.1.63"/>
    </reaction>
</comment>
<dbReference type="InterPro" id="IPR036631">
    <property type="entry name" value="MGMT_N_sf"/>
</dbReference>
<keyword evidence="6 9" id="KW-0227">DNA damage</keyword>